<evidence type="ECO:0000313" key="3">
    <source>
        <dbReference type="Proteomes" id="UP000007151"/>
    </source>
</evidence>
<sequence length="220" mass="24281">MTPLVYKTDGDPPPLPPDPSDLKNINLQLSSYTNLETQNVSRKRHGDEDSLTPSTGPKKRAPRSHALSPIGYDKLAHQAVIGNIPTPSGNGVALNNGDLKKLSPSESLLLQLSSKKKQCWFKFCESLNLRSSPSLVWKSLMRFRRSFDDNNRCFSAEWLEHFAHKLASPPSVPHSNLFPVSPLTISPDKMDSPFSISDLHCALNGLKDSTPGEDGVIYSF</sequence>
<keyword evidence="3" id="KW-1185">Reference proteome</keyword>
<comment type="caution">
    <text evidence="2">The sequence shown here is derived from an EMBL/GenBank/DDBJ whole genome shotgun (WGS) entry which is preliminary data.</text>
</comment>
<protein>
    <submittedName>
        <fullName evidence="2">Uncharacterized protein</fullName>
    </submittedName>
</protein>
<dbReference type="Proteomes" id="UP000007151">
    <property type="component" value="Unassembled WGS sequence"/>
</dbReference>
<feature type="region of interest" description="Disordered" evidence="1">
    <location>
        <begin position="1"/>
        <end position="65"/>
    </location>
</feature>
<evidence type="ECO:0000313" key="2">
    <source>
        <dbReference type="EMBL" id="OWR42491.1"/>
    </source>
</evidence>
<gene>
    <name evidence="2" type="ORF">KGM_216008</name>
</gene>
<feature type="compositionally biased region" description="Polar residues" evidence="1">
    <location>
        <begin position="23"/>
        <end position="40"/>
    </location>
</feature>
<accession>A0A212EM08</accession>
<evidence type="ECO:0000256" key="1">
    <source>
        <dbReference type="SAM" id="MobiDB-lite"/>
    </source>
</evidence>
<proteinExistence type="predicted"/>
<organism evidence="2 3">
    <name type="scientific">Danaus plexippus plexippus</name>
    <dbReference type="NCBI Taxonomy" id="278856"/>
    <lineage>
        <taxon>Eukaryota</taxon>
        <taxon>Metazoa</taxon>
        <taxon>Ecdysozoa</taxon>
        <taxon>Arthropoda</taxon>
        <taxon>Hexapoda</taxon>
        <taxon>Insecta</taxon>
        <taxon>Pterygota</taxon>
        <taxon>Neoptera</taxon>
        <taxon>Endopterygota</taxon>
        <taxon>Lepidoptera</taxon>
        <taxon>Glossata</taxon>
        <taxon>Ditrysia</taxon>
        <taxon>Papilionoidea</taxon>
        <taxon>Nymphalidae</taxon>
        <taxon>Danainae</taxon>
        <taxon>Danaini</taxon>
        <taxon>Danaina</taxon>
        <taxon>Danaus</taxon>
        <taxon>Danaus</taxon>
    </lineage>
</organism>
<dbReference type="EMBL" id="AGBW02013971">
    <property type="protein sequence ID" value="OWR42491.1"/>
    <property type="molecule type" value="Genomic_DNA"/>
</dbReference>
<dbReference type="InParanoid" id="A0A212EM08"/>
<dbReference type="AlphaFoldDB" id="A0A212EM08"/>
<dbReference type="KEGG" id="dpl:KGM_216008"/>
<name>A0A212EM08_DANPL</name>
<reference evidence="2 3" key="1">
    <citation type="journal article" date="2011" name="Cell">
        <title>The monarch butterfly genome yields insights into long-distance migration.</title>
        <authorList>
            <person name="Zhan S."/>
            <person name="Merlin C."/>
            <person name="Boore J.L."/>
            <person name="Reppert S.M."/>
        </authorList>
    </citation>
    <scope>NUCLEOTIDE SEQUENCE [LARGE SCALE GENOMIC DNA]</scope>
    <source>
        <strain evidence="2">F-2</strain>
    </source>
</reference>